<feature type="domain" description="Fructose-1-6-bisphosphatase class I N-terminal" evidence="11">
    <location>
        <begin position="25"/>
        <end position="182"/>
    </location>
</feature>
<gene>
    <name evidence="9" type="primary">fbp</name>
    <name evidence="13" type="ORF">MUB46_16405</name>
</gene>
<dbReference type="GO" id="GO:0006094">
    <property type="term" value="P:gluconeogenesis"/>
    <property type="evidence" value="ECO:0007669"/>
    <property type="project" value="UniProtKB-UniRule"/>
</dbReference>
<dbReference type="RefSeq" id="WP_261617011.1">
    <property type="nucleotide sequence ID" value="NZ_JALIDZ010000007.1"/>
</dbReference>
<dbReference type="PROSITE" id="PS00124">
    <property type="entry name" value="FBPASE"/>
    <property type="match status" value="1"/>
</dbReference>
<evidence type="ECO:0000313" key="14">
    <source>
        <dbReference type="Proteomes" id="UP001320898"/>
    </source>
</evidence>
<evidence type="ECO:0000256" key="4">
    <source>
        <dbReference type="ARBA" id="ARBA00022490"/>
    </source>
</evidence>
<evidence type="ECO:0000256" key="7">
    <source>
        <dbReference type="ARBA" id="ARBA00022842"/>
    </source>
</evidence>
<evidence type="ECO:0000256" key="8">
    <source>
        <dbReference type="ARBA" id="ARBA00023277"/>
    </source>
</evidence>
<protein>
    <recommendedName>
        <fullName evidence="9">Fructose-1,6-bisphosphatase class 1</fullName>
        <shortName evidence="9">FBPase class 1</shortName>
        <ecNumber evidence="9">3.1.3.11</ecNumber>
    </recommendedName>
    <alternativeName>
        <fullName evidence="9">D-fructose-1,6-bisphosphate 1-phosphohydrolase class 1</fullName>
    </alternativeName>
</protein>
<evidence type="ECO:0000256" key="9">
    <source>
        <dbReference type="HAMAP-Rule" id="MF_01855"/>
    </source>
</evidence>
<dbReference type="EC" id="3.1.3.11" evidence="9"/>
<evidence type="ECO:0000256" key="2">
    <source>
        <dbReference type="ARBA" id="ARBA00005215"/>
    </source>
</evidence>
<dbReference type="InterPro" id="IPR028343">
    <property type="entry name" value="FBPtase"/>
</dbReference>
<dbReference type="GO" id="GO:0000287">
    <property type="term" value="F:magnesium ion binding"/>
    <property type="evidence" value="ECO:0007669"/>
    <property type="project" value="UniProtKB-UniRule"/>
</dbReference>
<feature type="binding site" evidence="9">
    <location>
        <position position="112"/>
    </location>
    <ligand>
        <name>Mg(2+)</name>
        <dbReference type="ChEBI" id="CHEBI:18420"/>
        <label>2</label>
    </ligand>
</feature>
<dbReference type="Pfam" id="PF00316">
    <property type="entry name" value="FBPase"/>
    <property type="match status" value="1"/>
</dbReference>
<feature type="binding site" evidence="9">
    <location>
        <position position="109"/>
    </location>
    <ligand>
        <name>Mg(2+)</name>
        <dbReference type="ChEBI" id="CHEBI:18420"/>
        <label>1</label>
    </ligand>
</feature>
<feature type="binding site" evidence="9">
    <location>
        <begin position="112"/>
        <end position="115"/>
    </location>
    <ligand>
        <name>substrate</name>
    </ligand>
</feature>
<dbReference type="FunFam" id="3.40.190.80:FF:000011">
    <property type="entry name" value="Fructose-1,6-bisphosphatase class 1"/>
    <property type="match status" value="1"/>
</dbReference>
<dbReference type="PANTHER" id="PTHR11556:SF35">
    <property type="entry name" value="SEDOHEPTULOSE-1,7-BISPHOSPHATASE, CHLOROPLASTIC"/>
    <property type="match status" value="1"/>
</dbReference>
<evidence type="ECO:0000256" key="5">
    <source>
        <dbReference type="ARBA" id="ARBA00022723"/>
    </source>
</evidence>
<feature type="binding site" evidence="9">
    <location>
        <position position="90"/>
    </location>
    <ligand>
        <name>Mg(2+)</name>
        <dbReference type="ChEBI" id="CHEBI:18420"/>
        <label>1</label>
    </ligand>
</feature>
<dbReference type="EMBL" id="JALIDZ010000007">
    <property type="protein sequence ID" value="MCT8973445.1"/>
    <property type="molecule type" value="Genomic_DNA"/>
</dbReference>
<keyword evidence="6 9" id="KW-0378">Hydrolase</keyword>
<reference evidence="13 14" key="1">
    <citation type="submission" date="2022-04" db="EMBL/GenBank/DDBJ databases">
        <authorList>
            <person name="Ye Y.-Q."/>
            <person name="Du Z.-J."/>
        </authorList>
    </citation>
    <scope>NUCLEOTIDE SEQUENCE [LARGE SCALE GENOMIC DNA]</scope>
    <source>
        <strain evidence="13 14">A6E488</strain>
    </source>
</reference>
<keyword evidence="7 9" id="KW-0460">Magnesium</keyword>
<dbReference type="InterPro" id="IPR033391">
    <property type="entry name" value="FBPase_N"/>
</dbReference>
<feature type="binding site" evidence="9">
    <location>
        <position position="198"/>
    </location>
    <ligand>
        <name>substrate</name>
    </ligand>
</feature>
<dbReference type="InterPro" id="IPR044015">
    <property type="entry name" value="FBPase_C_dom"/>
</dbReference>
<evidence type="ECO:0000259" key="11">
    <source>
        <dbReference type="Pfam" id="PF00316"/>
    </source>
</evidence>
<feature type="domain" description="Fructose-1-6-bisphosphatase class 1 C-terminal" evidence="12">
    <location>
        <begin position="188"/>
        <end position="321"/>
    </location>
</feature>
<dbReference type="AlphaFoldDB" id="A0AAW5R4I3"/>
<accession>A0AAW5R4I3</accession>
<dbReference type="GO" id="GO:0042132">
    <property type="term" value="F:fructose 1,6-bisphosphate 1-phosphatase activity"/>
    <property type="evidence" value="ECO:0007669"/>
    <property type="project" value="UniProtKB-UniRule"/>
</dbReference>
<evidence type="ECO:0000313" key="13">
    <source>
        <dbReference type="EMBL" id="MCT8973445.1"/>
    </source>
</evidence>
<keyword evidence="5 9" id="KW-0479">Metal-binding</keyword>
<dbReference type="PRINTS" id="PR00115">
    <property type="entry name" value="F16BPHPHTASE"/>
</dbReference>
<organism evidence="13 14">
    <name type="scientific">Microbaculum marinisediminis</name>
    <dbReference type="NCBI Taxonomy" id="2931392"/>
    <lineage>
        <taxon>Bacteria</taxon>
        <taxon>Pseudomonadati</taxon>
        <taxon>Pseudomonadota</taxon>
        <taxon>Alphaproteobacteria</taxon>
        <taxon>Hyphomicrobiales</taxon>
        <taxon>Tepidamorphaceae</taxon>
        <taxon>Microbaculum</taxon>
    </lineage>
</organism>
<keyword evidence="4 9" id="KW-0963">Cytoplasm</keyword>
<dbReference type="HAMAP" id="MF_01855">
    <property type="entry name" value="FBPase_class1"/>
    <property type="match status" value="1"/>
</dbReference>
<dbReference type="SUPFAM" id="SSF56655">
    <property type="entry name" value="Carbohydrate phosphatase"/>
    <property type="match status" value="1"/>
</dbReference>
<comment type="cofactor">
    <cofactor evidence="9">
        <name>Mg(2+)</name>
        <dbReference type="ChEBI" id="CHEBI:18420"/>
    </cofactor>
    <text evidence="9">Binds 2 magnesium ions per subunit.</text>
</comment>
<comment type="subunit">
    <text evidence="9">Homotetramer.</text>
</comment>
<feature type="binding site" evidence="9">
    <location>
        <position position="111"/>
    </location>
    <ligand>
        <name>Mg(2+)</name>
        <dbReference type="ChEBI" id="CHEBI:18420"/>
        <label>1</label>
    </ligand>
</feature>
<comment type="catalytic activity">
    <reaction evidence="1 9">
        <text>beta-D-fructose 1,6-bisphosphate + H2O = beta-D-fructose 6-phosphate + phosphate</text>
        <dbReference type="Rhea" id="RHEA:11064"/>
        <dbReference type="ChEBI" id="CHEBI:15377"/>
        <dbReference type="ChEBI" id="CHEBI:32966"/>
        <dbReference type="ChEBI" id="CHEBI:43474"/>
        <dbReference type="ChEBI" id="CHEBI:57634"/>
        <dbReference type="EC" id="3.1.3.11"/>
    </reaction>
</comment>
<evidence type="ECO:0000256" key="3">
    <source>
        <dbReference type="ARBA" id="ARBA00010941"/>
    </source>
</evidence>
<proteinExistence type="inferred from homology"/>
<feature type="binding site" evidence="9">
    <location>
        <position position="270"/>
    </location>
    <ligand>
        <name>Mg(2+)</name>
        <dbReference type="ChEBI" id="CHEBI:18420"/>
        <label>2</label>
    </ligand>
</feature>
<dbReference type="Gene3D" id="3.40.190.80">
    <property type="match status" value="1"/>
</dbReference>
<dbReference type="PANTHER" id="PTHR11556">
    <property type="entry name" value="FRUCTOSE-1,6-BISPHOSPHATASE-RELATED"/>
    <property type="match status" value="1"/>
</dbReference>
<comment type="subcellular location">
    <subcellularLocation>
        <location evidence="9">Cytoplasm</location>
    </subcellularLocation>
</comment>
<name>A0AAW5R4I3_9HYPH</name>
<keyword evidence="8 9" id="KW-0119">Carbohydrate metabolism</keyword>
<dbReference type="GO" id="GO:0005986">
    <property type="term" value="P:sucrose biosynthetic process"/>
    <property type="evidence" value="ECO:0007669"/>
    <property type="project" value="TreeGrafter"/>
</dbReference>
<dbReference type="GO" id="GO:0006000">
    <property type="term" value="P:fructose metabolic process"/>
    <property type="evidence" value="ECO:0007669"/>
    <property type="project" value="TreeGrafter"/>
</dbReference>
<feature type="binding site" evidence="9">
    <location>
        <position position="109"/>
    </location>
    <ligand>
        <name>Mg(2+)</name>
        <dbReference type="ChEBI" id="CHEBI:18420"/>
        <label>2</label>
    </ligand>
</feature>
<evidence type="ECO:0000259" key="12">
    <source>
        <dbReference type="Pfam" id="PF18913"/>
    </source>
</evidence>
<dbReference type="InterPro" id="IPR000146">
    <property type="entry name" value="FBPase_class-1"/>
</dbReference>
<dbReference type="PIRSF" id="PIRSF000904">
    <property type="entry name" value="FBPtase_SBPase"/>
    <property type="match status" value="1"/>
</dbReference>
<dbReference type="GO" id="GO:0030388">
    <property type="term" value="P:fructose 1,6-bisphosphate metabolic process"/>
    <property type="evidence" value="ECO:0007669"/>
    <property type="project" value="TreeGrafter"/>
</dbReference>
<evidence type="ECO:0000256" key="10">
    <source>
        <dbReference type="RuleBase" id="RU000508"/>
    </source>
</evidence>
<comment type="pathway">
    <text evidence="2">Carbohydrate biosynthesis; Calvin cycle.</text>
</comment>
<comment type="caution">
    <text evidence="13">The sequence shown here is derived from an EMBL/GenBank/DDBJ whole genome shotgun (WGS) entry which is preliminary data.</text>
</comment>
<dbReference type="GO" id="GO:0005829">
    <property type="term" value="C:cytosol"/>
    <property type="evidence" value="ECO:0007669"/>
    <property type="project" value="TreeGrafter"/>
</dbReference>
<dbReference type="NCBIfam" id="NF006779">
    <property type="entry name" value="PRK09293.1-3"/>
    <property type="match status" value="1"/>
</dbReference>
<evidence type="ECO:0000256" key="1">
    <source>
        <dbReference type="ARBA" id="ARBA00001273"/>
    </source>
</evidence>
<dbReference type="NCBIfam" id="NF006780">
    <property type="entry name" value="PRK09293.1-4"/>
    <property type="match status" value="1"/>
</dbReference>
<comment type="similarity">
    <text evidence="3 9 10">Belongs to the FBPase class 1 family.</text>
</comment>
<dbReference type="PIRSF" id="PIRSF500210">
    <property type="entry name" value="FBPtase"/>
    <property type="match status" value="1"/>
</dbReference>
<dbReference type="GO" id="GO:0006002">
    <property type="term" value="P:fructose 6-phosphate metabolic process"/>
    <property type="evidence" value="ECO:0007669"/>
    <property type="project" value="TreeGrafter"/>
</dbReference>
<sequence>MQARQSLESHLDDWAADDPRRVAIADTLKAVAFAATALSELIGRGPLAGSLAAEVGGNAGGDVQKFLDVRADELFADAFRTAPVALVCSEECDQAVALNDGAPLAVAIDPLDGSSNIDTNVSIGTIVSVFPAPADGKTLPQGREQLAACFVIYGPQTAMVFTVGGGTHAATLDRATGRFIVTATRIKIPKGRREYAINASNYRFWDPAVQAYIDDCIAGAEGPRGENFNMRWIASLVAEAYRVLQRGGIFLYPRDARPGYQEGRLRLVYEANPIAFIIEQAGGGATDGIDRIMTIQPRSVHQRTPLVFGARDKVENVVRYHTEPPAAGETSPLFGRRGLFRV</sequence>
<dbReference type="CDD" id="cd00354">
    <property type="entry name" value="FBPase"/>
    <property type="match status" value="1"/>
</dbReference>
<dbReference type="Pfam" id="PF18913">
    <property type="entry name" value="FBPase_C"/>
    <property type="match status" value="1"/>
</dbReference>
<dbReference type="Proteomes" id="UP001320898">
    <property type="component" value="Unassembled WGS sequence"/>
</dbReference>
<keyword evidence="14" id="KW-1185">Reference proteome</keyword>
<dbReference type="InterPro" id="IPR020548">
    <property type="entry name" value="Fructose_bisphosphatase_AS"/>
</dbReference>
<comment type="caution">
    <text evidence="9">Lacks conserved residue(s) required for the propagation of feature annotation.</text>
</comment>
<dbReference type="Gene3D" id="3.30.540.10">
    <property type="entry name" value="Fructose-1,6-Bisphosphatase, subunit A, domain 1"/>
    <property type="match status" value="1"/>
</dbReference>
<evidence type="ECO:0000256" key="6">
    <source>
        <dbReference type="ARBA" id="ARBA00022801"/>
    </source>
</evidence>